<feature type="region of interest" description="Disordered" evidence="1">
    <location>
        <begin position="1"/>
        <end position="80"/>
    </location>
</feature>
<evidence type="ECO:0000256" key="1">
    <source>
        <dbReference type="SAM" id="MobiDB-lite"/>
    </source>
</evidence>
<sequence>MTSTSSGHEAPSCATPVGRHASGRGNSSGRHSHRGGSNYASLGSVDHRLSPRKDVVAVGTPDPARGPDQLDVQELNRLTE</sequence>
<gene>
    <name evidence="2" type="ORF">PM001_LOCUS31810</name>
</gene>
<evidence type="ECO:0000313" key="2">
    <source>
        <dbReference type="EMBL" id="CAK7946660.1"/>
    </source>
</evidence>
<feature type="compositionally biased region" description="Basic and acidic residues" evidence="1">
    <location>
        <begin position="45"/>
        <end position="55"/>
    </location>
</feature>
<accession>A0AAV1VK31</accession>
<protein>
    <submittedName>
        <fullName evidence="2">Uncharacterized protein</fullName>
    </submittedName>
</protein>
<name>A0AAV1VK31_9STRA</name>
<dbReference type="AlphaFoldDB" id="A0AAV1VK31"/>
<reference evidence="2" key="1">
    <citation type="submission" date="2024-01" db="EMBL/GenBank/DDBJ databases">
        <authorList>
            <person name="Webb A."/>
        </authorList>
    </citation>
    <scope>NUCLEOTIDE SEQUENCE</scope>
    <source>
        <strain evidence="2">Pm1</strain>
    </source>
</reference>
<proteinExistence type="predicted"/>
<dbReference type="EMBL" id="CAKLBY020000374">
    <property type="protein sequence ID" value="CAK7946660.1"/>
    <property type="molecule type" value="Genomic_DNA"/>
</dbReference>
<evidence type="ECO:0000313" key="3">
    <source>
        <dbReference type="Proteomes" id="UP001162060"/>
    </source>
</evidence>
<feature type="compositionally biased region" description="Low complexity" evidence="1">
    <location>
        <begin position="18"/>
        <end position="29"/>
    </location>
</feature>
<organism evidence="2 3">
    <name type="scientific">Peronospora matthiolae</name>
    <dbReference type="NCBI Taxonomy" id="2874970"/>
    <lineage>
        <taxon>Eukaryota</taxon>
        <taxon>Sar</taxon>
        <taxon>Stramenopiles</taxon>
        <taxon>Oomycota</taxon>
        <taxon>Peronosporomycetes</taxon>
        <taxon>Peronosporales</taxon>
        <taxon>Peronosporaceae</taxon>
        <taxon>Peronospora</taxon>
    </lineage>
</organism>
<comment type="caution">
    <text evidence="2">The sequence shown here is derived from an EMBL/GenBank/DDBJ whole genome shotgun (WGS) entry which is preliminary data.</text>
</comment>
<dbReference type="Proteomes" id="UP001162060">
    <property type="component" value="Unassembled WGS sequence"/>
</dbReference>